<protein>
    <submittedName>
        <fullName evidence="3">Uncharacterized protein</fullName>
    </submittedName>
</protein>
<sequence>MSTRRPPTGGPGVLKNDDDDEPEPVIAGPFSLFDGSFVLEFLQPRRSRNASVLMRTTYKHDHPWCKKGKDHDQSPPLHLHFQQAETFVVLSGQVGTTTTFSTIDAIYTPETTPASNPCHIVPWVPHRFWPSPAATEDTTILLWAHPNPEHMDDKMDRLFFQTLLLYLSDVSEGKERLDLLQVMIIQHFSATALIMFPKLWILGPLRWWIPWAFQCLCAYLAMWMGYTPLLRRYMSQEDWEDEDVQERVGMWRKEKKKVQ</sequence>
<proteinExistence type="predicted"/>
<keyword evidence="2" id="KW-1133">Transmembrane helix</keyword>
<dbReference type="STRING" id="5601.A0A0D2FEH7"/>
<evidence type="ECO:0000256" key="2">
    <source>
        <dbReference type="SAM" id="Phobius"/>
    </source>
</evidence>
<keyword evidence="2" id="KW-0472">Membrane</keyword>
<accession>A0A0D2FEH7</accession>
<feature type="transmembrane region" description="Helical" evidence="2">
    <location>
        <begin position="207"/>
        <end position="226"/>
    </location>
</feature>
<dbReference type="AlphaFoldDB" id="A0A0D2FEH7"/>
<feature type="region of interest" description="Disordered" evidence="1">
    <location>
        <begin position="1"/>
        <end position="21"/>
    </location>
</feature>
<keyword evidence="4" id="KW-1185">Reference proteome</keyword>
<dbReference type="Proteomes" id="UP000054266">
    <property type="component" value="Unassembled WGS sequence"/>
</dbReference>
<dbReference type="EMBL" id="KN846960">
    <property type="protein sequence ID" value="KIW65280.1"/>
    <property type="molecule type" value="Genomic_DNA"/>
</dbReference>
<name>A0A0D2FEH7_9EURO</name>
<gene>
    <name evidence="3" type="ORF">PV04_07552</name>
</gene>
<reference evidence="3 4" key="1">
    <citation type="submission" date="2015-01" db="EMBL/GenBank/DDBJ databases">
        <title>The Genome Sequence of Capronia semiimmersa CBS27337.</title>
        <authorList>
            <consortium name="The Broad Institute Genomics Platform"/>
            <person name="Cuomo C."/>
            <person name="de Hoog S."/>
            <person name="Gorbushina A."/>
            <person name="Stielow B."/>
            <person name="Teixiera M."/>
            <person name="Abouelleil A."/>
            <person name="Chapman S.B."/>
            <person name="Priest M."/>
            <person name="Young S.K."/>
            <person name="Wortman J."/>
            <person name="Nusbaum C."/>
            <person name="Birren B."/>
        </authorList>
    </citation>
    <scope>NUCLEOTIDE SEQUENCE [LARGE SCALE GENOMIC DNA]</scope>
    <source>
        <strain evidence="3 4">CBS 27337</strain>
    </source>
</reference>
<evidence type="ECO:0000313" key="3">
    <source>
        <dbReference type="EMBL" id="KIW65280.1"/>
    </source>
</evidence>
<evidence type="ECO:0000313" key="4">
    <source>
        <dbReference type="Proteomes" id="UP000054266"/>
    </source>
</evidence>
<organism evidence="3 4">
    <name type="scientific">Phialophora macrospora</name>
    <dbReference type="NCBI Taxonomy" id="1851006"/>
    <lineage>
        <taxon>Eukaryota</taxon>
        <taxon>Fungi</taxon>
        <taxon>Dikarya</taxon>
        <taxon>Ascomycota</taxon>
        <taxon>Pezizomycotina</taxon>
        <taxon>Eurotiomycetes</taxon>
        <taxon>Chaetothyriomycetidae</taxon>
        <taxon>Chaetothyriales</taxon>
        <taxon>Herpotrichiellaceae</taxon>
        <taxon>Phialophora</taxon>
    </lineage>
</organism>
<keyword evidence="2" id="KW-0812">Transmembrane</keyword>
<evidence type="ECO:0000256" key="1">
    <source>
        <dbReference type="SAM" id="MobiDB-lite"/>
    </source>
</evidence>
<dbReference type="HOGENOM" id="CLU_072380_0_0_1"/>